<dbReference type="AlphaFoldDB" id="A0A6J4LZ89"/>
<keyword evidence="1" id="KW-0472">Membrane</keyword>
<evidence type="ECO:0000256" key="1">
    <source>
        <dbReference type="SAM" id="Phobius"/>
    </source>
</evidence>
<name>A0A6J4LZ89_9BACT</name>
<dbReference type="EMBL" id="CADCTV010000599">
    <property type="protein sequence ID" value="CAA9346112.1"/>
    <property type="molecule type" value="Genomic_DNA"/>
</dbReference>
<evidence type="ECO:0008006" key="3">
    <source>
        <dbReference type="Google" id="ProtNLM"/>
    </source>
</evidence>
<feature type="transmembrane region" description="Helical" evidence="1">
    <location>
        <begin position="15"/>
        <end position="36"/>
    </location>
</feature>
<dbReference type="InterPro" id="IPR012902">
    <property type="entry name" value="N_methyl_site"/>
</dbReference>
<sequence length="135" mass="14089">MAATDPRPLAHRRDAGFSLIEVLVAMVILAVGLLAIEAMAIGAARQIASANRTTEYTLLATEQLETELRRLREGQAPQAGDFNRDGARVQVVPASQAVAGAAGAAGTLWTVVVTVTPPATLTNVKPVTVTARAFD</sequence>
<organism evidence="2">
    <name type="scientific">uncultured Gemmatimonadota bacterium</name>
    <dbReference type="NCBI Taxonomy" id="203437"/>
    <lineage>
        <taxon>Bacteria</taxon>
        <taxon>Pseudomonadati</taxon>
        <taxon>Gemmatimonadota</taxon>
        <taxon>environmental samples</taxon>
    </lineage>
</organism>
<reference evidence="2" key="1">
    <citation type="submission" date="2020-02" db="EMBL/GenBank/DDBJ databases">
        <authorList>
            <person name="Meier V. D."/>
        </authorList>
    </citation>
    <scope>NUCLEOTIDE SEQUENCE</scope>
    <source>
        <strain evidence="2">AVDCRST_MAG89</strain>
    </source>
</reference>
<keyword evidence="1" id="KW-1133">Transmembrane helix</keyword>
<dbReference type="PROSITE" id="PS00409">
    <property type="entry name" value="PROKAR_NTER_METHYL"/>
    <property type="match status" value="1"/>
</dbReference>
<accession>A0A6J4LZ89</accession>
<gene>
    <name evidence="2" type="ORF">AVDCRST_MAG89-2873</name>
</gene>
<keyword evidence="1" id="KW-0812">Transmembrane</keyword>
<dbReference type="Pfam" id="PF07963">
    <property type="entry name" value="N_methyl"/>
    <property type="match status" value="1"/>
</dbReference>
<proteinExistence type="predicted"/>
<dbReference type="NCBIfam" id="TIGR02532">
    <property type="entry name" value="IV_pilin_GFxxxE"/>
    <property type="match status" value="1"/>
</dbReference>
<evidence type="ECO:0000313" key="2">
    <source>
        <dbReference type="EMBL" id="CAA9346112.1"/>
    </source>
</evidence>
<protein>
    <recommendedName>
        <fullName evidence="3">Prepilin-type N-terminal cleavage/methylation domain-containing protein</fullName>
    </recommendedName>
</protein>